<gene>
    <name evidence="2" type="ORF">LZ495_15040</name>
</gene>
<name>A0AA41U0F0_9ACTN</name>
<dbReference type="EMBL" id="JAKFHA010000007">
    <property type="protein sequence ID" value="MCF2528526.1"/>
    <property type="molecule type" value="Genomic_DNA"/>
</dbReference>
<comment type="caution">
    <text evidence="2">The sequence shown here is derived from an EMBL/GenBank/DDBJ whole genome shotgun (WGS) entry which is preliminary data.</text>
</comment>
<sequence>MGTRITFVAGLAVGYVLGAKAGRDRYEQIRKATRGFVESAPVQSAGHAAAGFSRDAGGKAVQKIGEHLPERVGRHLPDRFGGTGVHAHNGHNAANRRYDDGL</sequence>
<organism evidence="2 3">
    <name type="scientific">Yinghuangia soli</name>
    <dbReference type="NCBI Taxonomy" id="2908204"/>
    <lineage>
        <taxon>Bacteria</taxon>
        <taxon>Bacillati</taxon>
        <taxon>Actinomycetota</taxon>
        <taxon>Actinomycetes</taxon>
        <taxon>Kitasatosporales</taxon>
        <taxon>Streptomycetaceae</taxon>
        <taxon>Yinghuangia</taxon>
    </lineage>
</organism>
<proteinExistence type="predicted"/>
<reference evidence="2" key="1">
    <citation type="submission" date="2022-01" db="EMBL/GenBank/DDBJ databases">
        <title>Genome-Based Taxonomic Classification of the Phylum Actinobacteria.</title>
        <authorList>
            <person name="Gao Y."/>
        </authorList>
    </citation>
    <scope>NUCLEOTIDE SEQUENCE</scope>
    <source>
        <strain evidence="2">KLBMP 8922</strain>
    </source>
</reference>
<dbReference type="AlphaFoldDB" id="A0AA41U0F0"/>
<evidence type="ECO:0000256" key="1">
    <source>
        <dbReference type="SAM" id="MobiDB-lite"/>
    </source>
</evidence>
<dbReference type="Proteomes" id="UP001165378">
    <property type="component" value="Unassembled WGS sequence"/>
</dbReference>
<evidence type="ECO:0000313" key="3">
    <source>
        <dbReference type="Proteomes" id="UP001165378"/>
    </source>
</evidence>
<protein>
    <submittedName>
        <fullName evidence="2">YtxH domain-containing protein</fullName>
    </submittedName>
</protein>
<feature type="region of interest" description="Disordered" evidence="1">
    <location>
        <begin position="74"/>
        <end position="102"/>
    </location>
</feature>
<dbReference type="RefSeq" id="WP_235052694.1">
    <property type="nucleotide sequence ID" value="NZ_JAKFHA010000007.1"/>
</dbReference>
<accession>A0AA41U0F0</accession>
<evidence type="ECO:0000313" key="2">
    <source>
        <dbReference type="EMBL" id="MCF2528526.1"/>
    </source>
</evidence>
<keyword evidence="3" id="KW-1185">Reference proteome</keyword>